<dbReference type="Proteomes" id="UP001231518">
    <property type="component" value="Chromosome 1"/>
</dbReference>
<dbReference type="InterPro" id="IPR007527">
    <property type="entry name" value="Znf_SWIM"/>
</dbReference>
<protein>
    <recommendedName>
        <fullName evidence="3">SWIM-type domain-containing protein</fullName>
    </recommendedName>
</protein>
<evidence type="ECO:0000256" key="1">
    <source>
        <dbReference type="PROSITE-ProRule" id="PRU00325"/>
    </source>
</evidence>
<dbReference type="SUPFAM" id="SSF52980">
    <property type="entry name" value="Restriction endonuclease-like"/>
    <property type="match status" value="1"/>
</dbReference>
<organism evidence="4 5">
    <name type="scientific">Mythimna separata</name>
    <name type="common">Oriental armyworm</name>
    <name type="synonym">Pseudaletia separata</name>
    <dbReference type="NCBI Taxonomy" id="271217"/>
    <lineage>
        <taxon>Eukaryota</taxon>
        <taxon>Metazoa</taxon>
        <taxon>Ecdysozoa</taxon>
        <taxon>Arthropoda</taxon>
        <taxon>Hexapoda</taxon>
        <taxon>Insecta</taxon>
        <taxon>Pterygota</taxon>
        <taxon>Neoptera</taxon>
        <taxon>Endopterygota</taxon>
        <taxon>Lepidoptera</taxon>
        <taxon>Glossata</taxon>
        <taxon>Ditrysia</taxon>
        <taxon>Noctuoidea</taxon>
        <taxon>Noctuidae</taxon>
        <taxon>Noctuinae</taxon>
        <taxon>Hadenini</taxon>
        <taxon>Mythimna</taxon>
    </lineage>
</organism>
<keyword evidence="1" id="KW-0479">Metal-binding</keyword>
<keyword evidence="1" id="KW-0863">Zinc-finger</keyword>
<dbReference type="GO" id="GO:0008270">
    <property type="term" value="F:zinc ion binding"/>
    <property type="evidence" value="ECO:0007669"/>
    <property type="project" value="UniProtKB-KW"/>
</dbReference>
<evidence type="ECO:0000256" key="2">
    <source>
        <dbReference type="SAM" id="MobiDB-lite"/>
    </source>
</evidence>
<dbReference type="EMBL" id="JARGEI010000001">
    <property type="protein sequence ID" value="KAJ8736866.1"/>
    <property type="molecule type" value="Genomic_DNA"/>
</dbReference>
<comment type="caution">
    <text evidence="4">The sequence shown here is derived from an EMBL/GenBank/DDBJ whole genome shotgun (WGS) entry which is preliminary data.</text>
</comment>
<proteinExistence type="predicted"/>
<reference evidence="4" key="1">
    <citation type="submission" date="2023-03" db="EMBL/GenBank/DDBJ databases">
        <title>Chromosome-level genomes of two armyworms, Mythimna separata and Mythimna loreyi, provide insights into the biosynthesis and reception of sex pheromones.</title>
        <authorList>
            <person name="Zhao H."/>
        </authorList>
    </citation>
    <scope>NUCLEOTIDE SEQUENCE</scope>
    <source>
        <strain evidence="4">BeijingLab</strain>
        <tissue evidence="4">Pupa</tissue>
    </source>
</reference>
<dbReference type="InterPro" id="IPR011335">
    <property type="entry name" value="Restrct_endonuc-II-like"/>
</dbReference>
<dbReference type="GO" id="GO:0006281">
    <property type="term" value="P:DNA repair"/>
    <property type="evidence" value="ECO:0007669"/>
    <property type="project" value="UniProtKB-ARBA"/>
</dbReference>
<dbReference type="InterPro" id="IPR019080">
    <property type="entry name" value="YqaJ_viral_recombinase"/>
</dbReference>
<dbReference type="Pfam" id="PF09588">
    <property type="entry name" value="YqaJ"/>
    <property type="match status" value="1"/>
</dbReference>
<evidence type="ECO:0000259" key="3">
    <source>
        <dbReference type="PROSITE" id="PS50966"/>
    </source>
</evidence>
<gene>
    <name evidence="4" type="ORF">PYW07_000137</name>
</gene>
<dbReference type="PROSITE" id="PS50966">
    <property type="entry name" value="ZF_SWIM"/>
    <property type="match status" value="1"/>
</dbReference>
<dbReference type="Gene3D" id="3.90.320.10">
    <property type="match status" value="1"/>
</dbReference>
<sequence length="488" mass="56502">MSIVLKTGFVSVTHNIKFQPQTVFKGKLLVLAGHVRDVEELRTKQGQSSIIHAVIIRQTSITLPPYKTVLNVNTARVVTSVKCNCVYNQSGKCKHIAALIHFINHEESLSKTCHEQQWGKPSARQFAKQKYSKGRYFDEMFPTKQKISYEPMTIDLSDLAEHSALRSVMEASSQTEDTFIIKDVVETIIKHTESNLVREDCEASVISFLIFKDEFEVYQAEYKLEEQLQQFYEKNIQINEETLINVCCKTIEQSKCEDWYANRRLRISASTNVHHIKVQKTKTTESLVSSFLHPRKIECEATKYGLRNEQHALHEYEKLHSCKVKKVGLIISKYQPWLCASIDGVVIENDCILSRLVEIKCPLSCSKQPVINYNEKMCNVKYLEFVNDKLELKTQKPYYTQIQVQMYVTGMTVCDLFVYSPVKHGSCTVRVHRDEAFIKHVILVSERFYFEHYLKSLYLESTCENDSNNNKTEQPKRNFTGKNIINVM</sequence>
<accession>A0AAD7Z472</accession>
<evidence type="ECO:0000313" key="4">
    <source>
        <dbReference type="EMBL" id="KAJ8736866.1"/>
    </source>
</evidence>
<keyword evidence="5" id="KW-1185">Reference proteome</keyword>
<dbReference type="AlphaFoldDB" id="A0AAD7Z472"/>
<dbReference type="PANTHER" id="PTHR47526">
    <property type="entry name" value="ATP-DEPENDENT DNA HELICASE"/>
    <property type="match status" value="1"/>
</dbReference>
<feature type="domain" description="SWIM-type" evidence="3">
    <location>
        <begin position="66"/>
        <end position="104"/>
    </location>
</feature>
<dbReference type="InterPro" id="IPR011604">
    <property type="entry name" value="PDDEXK-like_dom_sf"/>
</dbReference>
<evidence type="ECO:0000313" key="5">
    <source>
        <dbReference type="Proteomes" id="UP001231518"/>
    </source>
</evidence>
<name>A0AAD7Z472_MYTSE</name>
<keyword evidence="1" id="KW-0862">Zinc</keyword>
<dbReference type="CDD" id="cd22343">
    <property type="entry name" value="PDDEXK_lambda_exonuclease-like"/>
    <property type="match status" value="1"/>
</dbReference>
<feature type="region of interest" description="Disordered" evidence="2">
    <location>
        <begin position="465"/>
        <end position="488"/>
    </location>
</feature>
<dbReference type="PANTHER" id="PTHR47526:SF3">
    <property type="entry name" value="PHD-TYPE DOMAIN-CONTAINING PROTEIN"/>
    <property type="match status" value="1"/>
</dbReference>